<dbReference type="GO" id="GO:0043386">
    <property type="term" value="P:mycotoxin biosynthetic process"/>
    <property type="evidence" value="ECO:0007669"/>
    <property type="project" value="InterPro"/>
</dbReference>
<feature type="transmembrane region" description="Helical" evidence="3">
    <location>
        <begin position="39"/>
        <end position="59"/>
    </location>
</feature>
<evidence type="ECO:0000256" key="3">
    <source>
        <dbReference type="SAM" id="Phobius"/>
    </source>
</evidence>
<keyword evidence="5" id="KW-1185">Reference proteome</keyword>
<keyword evidence="3" id="KW-0812">Transmembrane</keyword>
<dbReference type="Proteomes" id="UP000249829">
    <property type="component" value="Unassembled WGS sequence"/>
</dbReference>
<dbReference type="OMA" id="KCRNFWE"/>
<organism evidence="4 5">
    <name type="scientific">Aspergillus violaceofuscus (strain CBS 115571)</name>
    <dbReference type="NCBI Taxonomy" id="1450538"/>
    <lineage>
        <taxon>Eukaryota</taxon>
        <taxon>Fungi</taxon>
        <taxon>Dikarya</taxon>
        <taxon>Ascomycota</taxon>
        <taxon>Pezizomycotina</taxon>
        <taxon>Eurotiomycetes</taxon>
        <taxon>Eurotiomycetidae</taxon>
        <taxon>Eurotiales</taxon>
        <taxon>Aspergillaceae</taxon>
        <taxon>Aspergillus</taxon>
    </lineage>
</organism>
<accession>A0A2V5GX22</accession>
<dbReference type="STRING" id="1450538.A0A2V5GX22"/>
<name>A0A2V5GX22_ASPV1</name>
<evidence type="ECO:0000256" key="1">
    <source>
        <dbReference type="ARBA" id="ARBA00004685"/>
    </source>
</evidence>
<reference evidence="4 5" key="1">
    <citation type="submission" date="2018-02" db="EMBL/GenBank/DDBJ databases">
        <title>The genomes of Aspergillus section Nigri reveals drivers in fungal speciation.</title>
        <authorList>
            <consortium name="DOE Joint Genome Institute"/>
            <person name="Vesth T.C."/>
            <person name="Nybo J."/>
            <person name="Theobald S."/>
            <person name="Brandl J."/>
            <person name="Frisvad J.C."/>
            <person name="Nielsen K.F."/>
            <person name="Lyhne E.K."/>
            <person name="Kogle M.E."/>
            <person name="Kuo A."/>
            <person name="Riley R."/>
            <person name="Clum A."/>
            <person name="Nolan M."/>
            <person name="Lipzen A."/>
            <person name="Salamov A."/>
            <person name="Henrissat B."/>
            <person name="Wiebenga A."/>
            <person name="De vries R.P."/>
            <person name="Grigoriev I.V."/>
            <person name="Mortensen U.H."/>
            <person name="Andersen M.R."/>
            <person name="Baker S.E."/>
        </authorList>
    </citation>
    <scope>NUCLEOTIDE SEQUENCE [LARGE SCALE GENOMIC DNA]</scope>
    <source>
        <strain evidence="4 5">CBS 115571</strain>
    </source>
</reference>
<evidence type="ECO:0008006" key="6">
    <source>
        <dbReference type="Google" id="ProtNLM"/>
    </source>
</evidence>
<comment type="similarity">
    <text evidence="2">Belongs to the ustYa family.</text>
</comment>
<protein>
    <recommendedName>
        <fullName evidence="6">Tat pathway signal sequence</fullName>
    </recommendedName>
</protein>
<sequence>MKDKRQGYERMNNLDENDDTDTANSTVYISHFGSRCLQVTWSLICLLMFLAGIVMLSAAQSWKLSDRECAAQLSIWSPLLEAVEYEQRDWVSIFATQNSGYTGAPTEHMEAKWKRLVDVPSVVVPPERVPLLNRSTEQGFVPVPAESPTQGYVAGVEVFHHLHCLNVLRQYIGRDEYPEGLLPRILKQNSPLAIRAHVDHCIETLRLALMCNADVTPYLLYEKEVESPLQVPAREDFQAFHKCKKFDRLLDWVHLNGVVVPLRSKGSAA</sequence>
<proteinExistence type="inferred from homology"/>
<dbReference type="Pfam" id="PF11807">
    <property type="entry name" value="UstYa"/>
    <property type="match status" value="1"/>
</dbReference>
<keyword evidence="3" id="KW-1133">Transmembrane helix</keyword>
<evidence type="ECO:0000256" key="2">
    <source>
        <dbReference type="ARBA" id="ARBA00035112"/>
    </source>
</evidence>
<evidence type="ECO:0000313" key="5">
    <source>
        <dbReference type="Proteomes" id="UP000249829"/>
    </source>
</evidence>
<gene>
    <name evidence="4" type="ORF">BO99DRAFT_405663</name>
</gene>
<dbReference type="PANTHER" id="PTHR33365">
    <property type="entry name" value="YALI0B05434P"/>
    <property type="match status" value="1"/>
</dbReference>
<dbReference type="EMBL" id="KZ825182">
    <property type="protein sequence ID" value="PYI15621.1"/>
    <property type="molecule type" value="Genomic_DNA"/>
</dbReference>
<dbReference type="PANTHER" id="PTHR33365:SF4">
    <property type="entry name" value="CYCLOCHLOROTINE BIOSYNTHESIS PROTEIN O"/>
    <property type="match status" value="1"/>
</dbReference>
<comment type="pathway">
    <text evidence="1">Mycotoxin biosynthesis.</text>
</comment>
<keyword evidence="3" id="KW-0472">Membrane</keyword>
<dbReference type="InterPro" id="IPR021765">
    <property type="entry name" value="UstYa-like"/>
</dbReference>
<dbReference type="AlphaFoldDB" id="A0A2V5GX22"/>
<evidence type="ECO:0000313" key="4">
    <source>
        <dbReference type="EMBL" id="PYI15621.1"/>
    </source>
</evidence>